<gene>
    <name evidence="1" type="ORF">LSH36_291g04012</name>
</gene>
<dbReference type="EMBL" id="JAODUP010000291">
    <property type="protein sequence ID" value="KAK2153613.1"/>
    <property type="molecule type" value="Genomic_DNA"/>
</dbReference>
<evidence type="ECO:0000313" key="1">
    <source>
        <dbReference type="EMBL" id="KAK2153613.1"/>
    </source>
</evidence>
<protein>
    <submittedName>
        <fullName evidence="1">Uncharacterized protein</fullName>
    </submittedName>
</protein>
<evidence type="ECO:0000313" key="2">
    <source>
        <dbReference type="Proteomes" id="UP001208570"/>
    </source>
</evidence>
<comment type="caution">
    <text evidence="1">The sequence shown here is derived from an EMBL/GenBank/DDBJ whole genome shotgun (WGS) entry which is preliminary data.</text>
</comment>
<name>A0AAD9JJG6_9ANNE</name>
<keyword evidence="2" id="KW-1185">Reference proteome</keyword>
<accession>A0AAD9JJG6</accession>
<proteinExistence type="predicted"/>
<sequence length="191" mass="21101">MLIRFPFQPTHQHRMVATRKQRSNAKFSYRKCARSVICPNNCSRSTSNKLTGGQRLSIPFQLSKPNGGVIEAGRRPSQKEGFAKFKCIELHNNEIKTGRTPIASVPMSFDCGLTIIMSKSQAATGTFTIGLDQLTNRCLITALIAMVTNEQDRLTVVSTCCLKLKRTDIPFTKADTSISQLAIDNSECTGK</sequence>
<reference evidence="1" key="1">
    <citation type="journal article" date="2023" name="Mol. Biol. Evol.">
        <title>Third-Generation Sequencing Reveals the Adaptive Role of the Epigenome in Three Deep-Sea Polychaetes.</title>
        <authorList>
            <person name="Perez M."/>
            <person name="Aroh O."/>
            <person name="Sun Y."/>
            <person name="Lan Y."/>
            <person name="Juniper S.K."/>
            <person name="Young C.R."/>
            <person name="Angers B."/>
            <person name="Qian P.Y."/>
        </authorList>
    </citation>
    <scope>NUCLEOTIDE SEQUENCE</scope>
    <source>
        <strain evidence="1">P08H-3</strain>
    </source>
</reference>
<dbReference type="Proteomes" id="UP001208570">
    <property type="component" value="Unassembled WGS sequence"/>
</dbReference>
<organism evidence="1 2">
    <name type="scientific">Paralvinella palmiformis</name>
    <dbReference type="NCBI Taxonomy" id="53620"/>
    <lineage>
        <taxon>Eukaryota</taxon>
        <taxon>Metazoa</taxon>
        <taxon>Spiralia</taxon>
        <taxon>Lophotrochozoa</taxon>
        <taxon>Annelida</taxon>
        <taxon>Polychaeta</taxon>
        <taxon>Sedentaria</taxon>
        <taxon>Canalipalpata</taxon>
        <taxon>Terebellida</taxon>
        <taxon>Terebelliformia</taxon>
        <taxon>Alvinellidae</taxon>
        <taxon>Paralvinella</taxon>
    </lineage>
</organism>
<dbReference type="AlphaFoldDB" id="A0AAD9JJG6"/>